<protein>
    <submittedName>
        <fullName evidence="1">Chromosome (Plasmid) partitioning protein ParA</fullName>
    </submittedName>
</protein>
<dbReference type="PANTHER" id="PTHR13696">
    <property type="entry name" value="P-LOOP CONTAINING NUCLEOSIDE TRIPHOSPHATE HYDROLASE"/>
    <property type="match status" value="1"/>
</dbReference>
<name>T2IU55_CROWT</name>
<dbReference type="AlphaFoldDB" id="T2IU55"/>
<reference evidence="1 2" key="1">
    <citation type="submission" date="2013-01" db="EMBL/GenBank/DDBJ databases">
        <authorList>
            <person name="Bench S."/>
        </authorList>
    </citation>
    <scope>NUCLEOTIDE SEQUENCE [LARGE SCALE GENOMIC DNA]</scope>
    <source>
        <strain evidence="1 2">WH 0005</strain>
    </source>
</reference>
<comment type="caution">
    <text evidence="1">The sequence shown here is derived from an EMBL/GenBank/DDBJ whole genome shotgun (WGS) entry which is preliminary data.</text>
</comment>
<proteinExistence type="predicted"/>
<reference evidence="1 2" key="2">
    <citation type="submission" date="2013-09" db="EMBL/GenBank/DDBJ databases">
        <title>Whole genome comparison of six Crocosphaera watsonii strains with differing phenotypes.</title>
        <authorList>
            <person name="Bench S.R."/>
            <person name="Heller P."/>
            <person name="Frank I."/>
            <person name="Arciniega M."/>
            <person name="Shilova I.N."/>
            <person name="Zehr J.P."/>
        </authorList>
    </citation>
    <scope>NUCLEOTIDE SEQUENCE [LARGE SCALE GENOMIC DNA]</scope>
    <source>
        <strain evidence="1 2">WH 0005</strain>
    </source>
</reference>
<dbReference type="InterPro" id="IPR050678">
    <property type="entry name" value="DNA_Partitioning_ATPase"/>
</dbReference>
<dbReference type="CDD" id="cd02042">
    <property type="entry name" value="ParAB_family"/>
    <property type="match status" value="1"/>
</dbReference>
<dbReference type="InterPro" id="IPR027417">
    <property type="entry name" value="P-loop_NTPase"/>
</dbReference>
<dbReference type="SUPFAM" id="SSF52540">
    <property type="entry name" value="P-loop containing nucleoside triphosphate hydrolases"/>
    <property type="match status" value="1"/>
</dbReference>
<dbReference type="PANTHER" id="PTHR13696:SF96">
    <property type="entry name" value="COBQ_COBB_MIND_PARA NUCLEOTIDE BINDING DOMAIN-CONTAINING PROTEIN"/>
    <property type="match status" value="1"/>
</dbReference>
<sequence length="139" mass="15620">MAENFDDVVIDGAGGLAEMQRVILLVADLVFIPIQPSAPDLLASEEIINSVRRVRRVRNGSPLAYSFLNRTVSNTLLNREAKTALKNYQDVPLLKTEIPQRQIIADLMGQNSTLWDLKSKIARQMEKCYCQLFEEVSIG</sequence>
<dbReference type="Gene3D" id="3.40.50.300">
    <property type="entry name" value="P-loop containing nucleotide triphosphate hydrolases"/>
    <property type="match status" value="1"/>
</dbReference>
<gene>
    <name evidence="1" type="ORF">CWATWH0005_5251</name>
</gene>
<accession>T2IU55</accession>
<dbReference type="Proteomes" id="UP000017981">
    <property type="component" value="Unassembled WGS sequence"/>
</dbReference>
<dbReference type="EMBL" id="CAQL01000593">
    <property type="protein sequence ID" value="CCQ56317.1"/>
    <property type="molecule type" value="Genomic_DNA"/>
</dbReference>
<evidence type="ECO:0000313" key="2">
    <source>
        <dbReference type="Proteomes" id="UP000017981"/>
    </source>
</evidence>
<organism evidence="1 2">
    <name type="scientific">Crocosphaera watsonii WH 0005</name>
    <dbReference type="NCBI Taxonomy" id="423472"/>
    <lineage>
        <taxon>Bacteria</taxon>
        <taxon>Bacillati</taxon>
        <taxon>Cyanobacteriota</taxon>
        <taxon>Cyanophyceae</taxon>
        <taxon>Oscillatoriophycideae</taxon>
        <taxon>Chroococcales</taxon>
        <taxon>Aphanothecaceae</taxon>
        <taxon>Crocosphaera</taxon>
    </lineage>
</organism>
<evidence type="ECO:0000313" key="1">
    <source>
        <dbReference type="EMBL" id="CCQ56317.1"/>
    </source>
</evidence>